<name>A0ABW5BP40_9PROT</name>
<protein>
    <submittedName>
        <fullName evidence="4">Efflux RND transporter periplasmic adaptor subunit</fullName>
    </submittedName>
</protein>
<dbReference type="PANTHER" id="PTHR30469:SF29">
    <property type="entry name" value="BLR2860 PROTEIN"/>
    <property type="match status" value="1"/>
</dbReference>
<evidence type="ECO:0000313" key="5">
    <source>
        <dbReference type="Proteomes" id="UP001597294"/>
    </source>
</evidence>
<feature type="domain" description="Multidrug resistance protein MdtA-like barrel-sandwich hybrid" evidence="2">
    <location>
        <begin position="78"/>
        <end position="206"/>
    </location>
</feature>
<dbReference type="Pfam" id="PF25954">
    <property type="entry name" value="Beta-barrel_RND_2"/>
    <property type="match status" value="1"/>
</dbReference>
<dbReference type="InterPro" id="IPR058625">
    <property type="entry name" value="MdtA-like_BSH"/>
</dbReference>
<evidence type="ECO:0000259" key="3">
    <source>
        <dbReference type="Pfam" id="PF25954"/>
    </source>
</evidence>
<organism evidence="4 5">
    <name type="scientific">Kiloniella antarctica</name>
    <dbReference type="NCBI Taxonomy" id="1550907"/>
    <lineage>
        <taxon>Bacteria</taxon>
        <taxon>Pseudomonadati</taxon>
        <taxon>Pseudomonadota</taxon>
        <taxon>Alphaproteobacteria</taxon>
        <taxon>Rhodospirillales</taxon>
        <taxon>Kiloniellaceae</taxon>
        <taxon>Kiloniella</taxon>
    </lineage>
</organism>
<proteinExistence type="inferred from homology"/>
<feature type="domain" description="CusB-like beta-barrel" evidence="3">
    <location>
        <begin position="212"/>
        <end position="281"/>
    </location>
</feature>
<evidence type="ECO:0000256" key="1">
    <source>
        <dbReference type="ARBA" id="ARBA00009477"/>
    </source>
</evidence>
<dbReference type="EMBL" id="JBHUII010000013">
    <property type="protein sequence ID" value="MFD2207882.1"/>
    <property type="molecule type" value="Genomic_DNA"/>
</dbReference>
<evidence type="ECO:0000313" key="4">
    <source>
        <dbReference type="EMBL" id="MFD2207882.1"/>
    </source>
</evidence>
<comment type="similarity">
    <text evidence="1">Belongs to the membrane fusion protein (MFP) (TC 8.A.1) family.</text>
</comment>
<dbReference type="Gene3D" id="2.40.30.170">
    <property type="match status" value="1"/>
</dbReference>
<reference evidence="5" key="1">
    <citation type="journal article" date="2019" name="Int. J. Syst. Evol. Microbiol.">
        <title>The Global Catalogue of Microorganisms (GCM) 10K type strain sequencing project: providing services to taxonomists for standard genome sequencing and annotation.</title>
        <authorList>
            <consortium name="The Broad Institute Genomics Platform"/>
            <consortium name="The Broad Institute Genome Sequencing Center for Infectious Disease"/>
            <person name="Wu L."/>
            <person name="Ma J."/>
        </authorList>
    </citation>
    <scope>NUCLEOTIDE SEQUENCE [LARGE SCALE GENOMIC DNA]</scope>
    <source>
        <strain evidence="5">CGMCC 4.7192</strain>
    </source>
</reference>
<sequence>MKVSYLLAFILAVGTTGWVMSGLLADGSETGKSAQPEVKKAPVNLTKEIRIPSVRVHNLSAEPYTRRLTIRGRTEALRTVQIKSEASGKIIELTVEKGQKIESGKLIAKLDVNERSARVKEYAALKEQRAIEYEASKRLSQKGFKANTKLAASKAALESAQAELSKANVNLSNTLIPAPFTGILQNRMVEIGEYIDIGDEIGTIVDLSTILIVSEVSERLVPFITVGHPASVRLITGAIVKGKVQYISSMANPTTRTFRIEVAVPNQDQSIVDGITAETILTLNHTQAHKVSPGILTIADTGAIGVKTINRKNEVVFKEATILENTTDGLWLGGLPDNVTFIVVGQELVIDGQTVKPIDVNTLEEFKSEVPQS</sequence>
<accession>A0ABW5BP40</accession>
<comment type="caution">
    <text evidence="4">The sequence shown here is derived from an EMBL/GenBank/DDBJ whole genome shotgun (WGS) entry which is preliminary data.</text>
</comment>
<gene>
    <name evidence="4" type="ORF">ACFSKO_19885</name>
</gene>
<dbReference type="Gene3D" id="2.40.50.100">
    <property type="match status" value="1"/>
</dbReference>
<dbReference type="Gene3D" id="1.10.287.470">
    <property type="entry name" value="Helix hairpin bin"/>
    <property type="match status" value="1"/>
</dbReference>
<keyword evidence="5" id="KW-1185">Reference proteome</keyword>
<evidence type="ECO:0000259" key="2">
    <source>
        <dbReference type="Pfam" id="PF25917"/>
    </source>
</evidence>
<dbReference type="InterPro" id="IPR006143">
    <property type="entry name" value="RND_pump_MFP"/>
</dbReference>
<dbReference type="NCBIfam" id="TIGR01730">
    <property type="entry name" value="RND_mfp"/>
    <property type="match status" value="1"/>
</dbReference>
<dbReference type="SUPFAM" id="SSF111369">
    <property type="entry name" value="HlyD-like secretion proteins"/>
    <property type="match status" value="1"/>
</dbReference>
<dbReference type="Pfam" id="PF25917">
    <property type="entry name" value="BSH_RND"/>
    <property type="match status" value="1"/>
</dbReference>
<dbReference type="Proteomes" id="UP001597294">
    <property type="component" value="Unassembled WGS sequence"/>
</dbReference>
<dbReference type="RefSeq" id="WP_380254962.1">
    <property type="nucleotide sequence ID" value="NZ_JBHUII010000013.1"/>
</dbReference>
<dbReference type="PANTHER" id="PTHR30469">
    <property type="entry name" value="MULTIDRUG RESISTANCE PROTEIN MDTA"/>
    <property type="match status" value="1"/>
</dbReference>
<dbReference type="InterPro" id="IPR058792">
    <property type="entry name" value="Beta-barrel_RND_2"/>
</dbReference>